<feature type="chain" id="PRO_5011595369" evidence="1">
    <location>
        <begin position="20"/>
        <end position="129"/>
    </location>
</feature>
<dbReference type="NCBIfam" id="TIGR04260">
    <property type="entry name" value="Cyano_gly_rpt"/>
    <property type="match status" value="1"/>
</dbReference>
<dbReference type="Proteomes" id="UP000198755">
    <property type="component" value="Unassembled WGS sequence"/>
</dbReference>
<accession>A0A1I3WAQ4</accession>
<evidence type="ECO:0000313" key="2">
    <source>
        <dbReference type="EMBL" id="SFK03506.1"/>
    </source>
</evidence>
<reference evidence="2 3" key="1">
    <citation type="submission" date="2016-10" db="EMBL/GenBank/DDBJ databases">
        <authorList>
            <person name="de Groot N.N."/>
        </authorList>
    </citation>
    <scope>NUCLEOTIDE SEQUENCE [LARGE SCALE GENOMIC DNA]</scope>
    <source>
        <strain evidence="2 3">NE2</strain>
    </source>
</reference>
<evidence type="ECO:0000256" key="1">
    <source>
        <dbReference type="SAM" id="SignalP"/>
    </source>
</evidence>
<dbReference type="EMBL" id="FOSN01000001">
    <property type="protein sequence ID" value="SFK03506.1"/>
    <property type="molecule type" value="Genomic_DNA"/>
</dbReference>
<protein>
    <submittedName>
        <fullName evidence="2">RSAM-associated Gly-rich repeat protein</fullName>
    </submittedName>
</protein>
<keyword evidence="1" id="KW-0732">Signal</keyword>
<dbReference type="AlphaFoldDB" id="A0A1I3WAQ4"/>
<gene>
    <name evidence="2" type="ORF">SAMN05444581_101410</name>
</gene>
<feature type="signal peptide" evidence="1">
    <location>
        <begin position="1"/>
        <end position="19"/>
    </location>
</feature>
<name>A0A1I3WAQ4_9HYPH</name>
<evidence type="ECO:0000313" key="3">
    <source>
        <dbReference type="Proteomes" id="UP000198755"/>
    </source>
</evidence>
<keyword evidence="3" id="KW-1185">Reference proteome</keyword>
<dbReference type="STRING" id="1612308.SAMN05444581_101410"/>
<dbReference type="RefSeq" id="WP_091676779.1">
    <property type="nucleotide sequence ID" value="NZ_FOSN01000001.1"/>
</dbReference>
<organism evidence="2 3">
    <name type="scientific">Methylocapsa palsarum</name>
    <dbReference type="NCBI Taxonomy" id="1612308"/>
    <lineage>
        <taxon>Bacteria</taxon>
        <taxon>Pseudomonadati</taxon>
        <taxon>Pseudomonadota</taxon>
        <taxon>Alphaproteobacteria</taxon>
        <taxon>Hyphomicrobiales</taxon>
        <taxon>Beijerinckiaceae</taxon>
        <taxon>Methylocapsa</taxon>
    </lineage>
</organism>
<dbReference type="InterPro" id="IPR026356">
    <property type="entry name" value="GrrA/OscA1_RiPP"/>
</dbReference>
<proteinExistence type="predicted"/>
<sequence>MRNRTLAALSFLLPAGVFGVSVTLAGADANAMPVSPQGAESGRELGVAARLKAIRDGVSDVLDNTSDDVLPSVVEGFPNVLKAQWRNWRNGGWRPHWRNGGWGWRNGGWGPHWRNGGWRNGGWRNWRNW</sequence>